<keyword evidence="3" id="KW-0804">Transcription</keyword>
<dbReference type="GO" id="GO:0003677">
    <property type="term" value="F:DNA binding"/>
    <property type="evidence" value="ECO:0007669"/>
    <property type="project" value="InterPro"/>
</dbReference>
<dbReference type="PROSITE" id="PS51898">
    <property type="entry name" value="TYR_RECOMBINASE"/>
    <property type="match status" value="1"/>
</dbReference>
<evidence type="ECO:0000256" key="4">
    <source>
        <dbReference type="ARBA" id="ARBA00023172"/>
    </source>
</evidence>
<evidence type="ECO:0000256" key="1">
    <source>
        <dbReference type="ARBA" id="ARBA00022558"/>
    </source>
</evidence>
<evidence type="ECO:0000256" key="5">
    <source>
        <dbReference type="SAM" id="MobiDB-lite"/>
    </source>
</evidence>
<organism evidence="7">
    <name type="scientific">marine sediment metagenome</name>
    <dbReference type="NCBI Taxonomy" id="412755"/>
    <lineage>
        <taxon>unclassified sequences</taxon>
        <taxon>metagenomes</taxon>
        <taxon>ecological metagenomes</taxon>
    </lineage>
</organism>
<dbReference type="GO" id="GO:0015074">
    <property type="term" value="P:DNA integration"/>
    <property type="evidence" value="ECO:0007669"/>
    <property type="project" value="InterPro"/>
</dbReference>
<keyword evidence="2" id="KW-0805">Transcription regulation</keyword>
<dbReference type="Gene3D" id="1.10.443.10">
    <property type="entry name" value="Intergrase catalytic core"/>
    <property type="match status" value="1"/>
</dbReference>
<dbReference type="GO" id="GO:0006310">
    <property type="term" value="P:DNA recombination"/>
    <property type="evidence" value="ECO:0007669"/>
    <property type="project" value="UniProtKB-KW"/>
</dbReference>
<proteinExistence type="predicted"/>
<dbReference type="PANTHER" id="PTHR30349:SF62">
    <property type="entry name" value="TYPE 1 FIMBRIAE REGULATORY PROTEIN FIMB-RELATED"/>
    <property type="match status" value="1"/>
</dbReference>
<feature type="compositionally biased region" description="Basic residues" evidence="5">
    <location>
        <begin position="1"/>
        <end position="11"/>
    </location>
</feature>
<accession>X0TAH2</accession>
<feature type="domain" description="Tyr recombinase" evidence="6">
    <location>
        <begin position="24"/>
        <end position="201"/>
    </location>
</feature>
<dbReference type="SUPFAM" id="SSF56349">
    <property type="entry name" value="DNA breaking-rejoining enzymes"/>
    <property type="match status" value="1"/>
</dbReference>
<gene>
    <name evidence="7" type="ORF">S01H1_09733</name>
</gene>
<dbReference type="InterPro" id="IPR011010">
    <property type="entry name" value="DNA_brk_join_enz"/>
</dbReference>
<evidence type="ECO:0000313" key="7">
    <source>
        <dbReference type="EMBL" id="GAF85197.1"/>
    </source>
</evidence>
<evidence type="ECO:0000256" key="2">
    <source>
        <dbReference type="ARBA" id="ARBA00023015"/>
    </source>
</evidence>
<sequence length="203" mass="22973">MVKRQGAKRHNDRSSKKGTTTDGRRKNYLSEKEVDRLIAAAKKSGRYPLRDGLLILMAYRHGLRISEALKVNVADIDLDRHRVWIERSKGSLSTEHPIAGDELRTIKKYLADRKSAAPQLFITERGTPMSRQNAYDLISKAGEAAGLGHVHPHMLRHSCGYHMASEGVDFRTAQDFLGHTDPKHTAAYMRINASRFNSVWGRR</sequence>
<dbReference type="InterPro" id="IPR002104">
    <property type="entry name" value="Integrase_catalytic"/>
</dbReference>
<dbReference type="InterPro" id="IPR050090">
    <property type="entry name" value="Tyrosine_recombinase_XerCD"/>
</dbReference>
<dbReference type="Pfam" id="PF00589">
    <property type="entry name" value="Phage_integrase"/>
    <property type="match status" value="1"/>
</dbReference>
<dbReference type="InterPro" id="IPR013762">
    <property type="entry name" value="Integrase-like_cat_sf"/>
</dbReference>
<dbReference type="PANTHER" id="PTHR30349">
    <property type="entry name" value="PHAGE INTEGRASE-RELATED"/>
    <property type="match status" value="1"/>
</dbReference>
<comment type="caution">
    <text evidence="7">The sequence shown here is derived from an EMBL/GenBank/DDBJ whole genome shotgun (WGS) entry which is preliminary data.</text>
</comment>
<keyword evidence="1" id="KW-1029">Fimbrium biogenesis</keyword>
<name>X0TAH2_9ZZZZ</name>
<evidence type="ECO:0000256" key="3">
    <source>
        <dbReference type="ARBA" id="ARBA00023163"/>
    </source>
</evidence>
<feature type="region of interest" description="Disordered" evidence="5">
    <location>
        <begin position="1"/>
        <end position="27"/>
    </location>
</feature>
<evidence type="ECO:0000259" key="6">
    <source>
        <dbReference type="PROSITE" id="PS51898"/>
    </source>
</evidence>
<dbReference type="AlphaFoldDB" id="X0TAH2"/>
<protein>
    <recommendedName>
        <fullName evidence="6">Tyr recombinase domain-containing protein</fullName>
    </recommendedName>
</protein>
<reference evidence="7" key="1">
    <citation type="journal article" date="2014" name="Front. Microbiol.">
        <title>High frequency of phylogenetically diverse reductive dehalogenase-homologous genes in deep subseafloor sedimentary metagenomes.</title>
        <authorList>
            <person name="Kawai M."/>
            <person name="Futagami T."/>
            <person name="Toyoda A."/>
            <person name="Takaki Y."/>
            <person name="Nishi S."/>
            <person name="Hori S."/>
            <person name="Arai W."/>
            <person name="Tsubouchi T."/>
            <person name="Morono Y."/>
            <person name="Uchiyama I."/>
            <person name="Ito T."/>
            <person name="Fujiyama A."/>
            <person name="Inagaki F."/>
            <person name="Takami H."/>
        </authorList>
    </citation>
    <scope>NUCLEOTIDE SEQUENCE</scope>
    <source>
        <strain evidence="7">Expedition CK06-06</strain>
    </source>
</reference>
<dbReference type="EMBL" id="BARS01004975">
    <property type="protein sequence ID" value="GAF85197.1"/>
    <property type="molecule type" value="Genomic_DNA"/>
</dbReference>
<keyword evidence="4" id="KW-0233">DNA recombination</keyword>